<proteinExistence type="predicted"/>
<evidence type="ECO:0000256" key="1">
    <source>
        <dbReference type="SAM" id="Phobius"/>
    </source>
</evidence>
<protein>
    <submittedName>
        <fullName evidence="2">Uncharacterized protein</fullName>
    </submittedName>
</protein>
<sequence precursor="true">MNLLTTLAALSDSSMCCGPTPGGNASVSSFAALMGTATALSSLLLMIQCMTGIGAKPKFDPTRKRK</sequence>
<dbReference type="AlphaFoldDB" id="A0A2I2MI16"/>
<gene>
    <name evidence="2" type="ORF">LFTS_01973</name>
</gene>
<reference evidence="2" key="1">
    <citation type="submission" date="2017-12" db="EMBL/GenBank/DDBJ databases">
        <authorList>
            <consortium name="SysMetEx"/>
        </authorList>
    </citation>
    <scope>NUCLEOTIDE SEQUENCE</scope>
    <source>
        <strain evidence="2">Pb_238</strain>
    </source>
</reference>
<feature type="transmembrane region" description="Helical" evidence="1">
    <location>
        <begin position="32"/>
        <end position="55"/>
    </location>
</feature>
<keyword evidence="1" id="KW-1133">Transmembrane helix</keyword>
<evidence type="ECO:0000313" key="2">
    <source>
        <dbReference type="EMBL" id="SOU93325.1"/>
    </source>
</evidence>
<name>A0A2I2MI16_9BACT</name>
<dbReference type="EMBL" id="LT966316">
    <property type="protein sequence ID" value="SOU93325.1"/>
    <property type="molecule type" value="Genomic_DNA"/>
</dbReference>
<organism evidence="2">
    <name type="scientific">Leptospirillum ferriphilum</name>
    <dbReference type="NCBI Taxonomy" id="178606"/>
    <lineage>
        <taxon>Bacteria</taxon>
        <taxon>Pseudomonadati</taxon>
        <taxon>Nitrospirota</taxon>
        <taxon>Nitrospiria</taxon>
        <taxon>Nitrospirales</taxon>
        <taxon>Nitrospiraceae</taxon>
        <taxon>Leptospirillum</taxon>
    </lineage>
</organism>
<accession>A0A2I2MI16</accession>
<keyword evidence="1" id="KW-0472">Membrane</keyword>
<keyword evidence="1" id="KW-0812">Transmembrane</keyword>